<evidence type="ECO:0000313" key="3">
    <source>
        <dbReference type="Proteomes" id="UP000005237"/>
    </source>
</evidence>
<organism evidence="2 3">
    <name type="scientific">Caenorhabditis japonica</name>
    <dbReference type="NCBI Taxonomy" id="281687"/>
    <lineage>
        <taxon>Eukaryota</taxon>
        <taxon>Metazoa</taxon>
        <taxon>Ecdysozoa</taxon>
        <taxon>Nematoda</taxon>
        <taxon>Chromadorea</taxon>
        <taxon>Rhabditida</taxon>
        <taxon>Rhabditina</taxon>
        <taxon>Rhabditomorpha</taxon>
        <taxon>Rhabditoidea</taxon>
        <taxon>Rhabditidae</taxon>
        <taxon>Peloderinae</taxon>
        <taxon>Caenorhabditis</taxon>
    </lineage>
</organism>
<feature type="transmembrane region" description="Helical" evidence="1">
    <location>
        <begin position="124"/>
        <end position="141"/>
    </location>
</feature>
<reference evidence="2" key="2">
    <citation type="submission" date="2022-06" db="UniProtKB">
        <authorList>
            <consortium name="EnsemblMetazoa"/>
        </authorList>
    </citation>
    <scope>IDENTIFICATION</scope>
    <source>
        <strain evidence="2">DF5081</strain>
    </source>
</reference>
<accession>A0A8R1ISU3</accession>
<keyword evidence="1" id="KW-1133">Transmembrane helix</keyword>
<feature type="transmembrane region" description="Helical" evidence="1">
    <location>
        <begin position="82"/>
        <end position="103"/>
    </location>
</feature>
<sequence>MLKCARMNTPISELTCDRNHLIQEWNHEERVPTANKAYWNIAQKFTELQGIVIKKASEKLVGKKHITLMEYIKLGLFRKQNFIFTSAALIYVGLLIETIFNFLRNRKKFHMNIMPYRGFYFKNGLILIYFIIIGIIVYYLSETMDFVSNYRLAYDQRKLRFRKFIKEYNRSIDLSHRQFICYPHQTSSKTEEIFSFYKSVEKCYSEVNFNAAE</sequence>
<dbReference type="Proteomes" id="UP000005237">
    <property type="component" value="Unassembled WGS sequence"/>
</dbReference>
<evidence type="ECO:0000313" key="2">
    <source>
        <dbReference type="EnsemblMetazoa" id="CJA39070a.1"/>
    </source>
</evidence>
<evidence type="ECO:0000256" key="1">
    <source>
        <dbReference type="SAM" id="Phobius"/>
    </source>
</evidence>
<keyword evidence="1" id="KW-0812">Transmembrane</keyword>
<name>A0A8R1ISU3_CAEJA</name>
<proteinExistence type="predicted"/>
<reference evidence="3" key="1">
    <citation type="submission" date="2010-08" db="EMBL/GenBank/DDBJ databases">
        <authorList>
            <consortium name="Caenorhabditis japonica Sequencing Consortium"/>
            <person name="Wilson R.K."/>
        </authorList>
    </citation>
    <scope>NUCLEOTIDE SEQUENCE [LARGE SCALE GENOMIC DNA]</scope>
    <source>
        <strain evidence="3">DF5081</strain>
    </source>
</reference>
<dbReference type="EnsemblMetazoa" id="CJA39070a.1">
    <property type="protein sequence ID" value="CJA39070a.1"/>
    <property type="gene ID" value="WBGene00214917"/>
</dbReference>
<protein>
    <submittedName>
        <fullName evidence="2">Uncharacterized protein</fullName>
    </submittedName>
</protein>
<keyword evidence="3" id="KW-1185">Reference proteome</keyword>
<dbReference type="AlphaFoldDB" id="A0A8R1ISU3"/>
<keyword evidence="1" id="KW-0472">Membrane</keyword>